<feature type="non-terminal residue" evidence="1">
    <location>
        <position position="1"/>
    </location>
</feature>
<reference evidence="1 2" key="1">
    <citation type="submission" date="2009-01" db="EMBL/GenBank/DDBJ databases">
        <authorList>
            <person name="Fulton L."/>
            <person name="Clifton S."/>
            <person name="Fulton B."/>
            <person name="Xu J."/>
            <person name="Minx P."/>
            <person name="Pepin K.H."/>
            <person name="Johnson M."/>
            <person name="Bhonagiri V."/>
            <person name="Nash W.E."/>
            <person name="Mardis E.R."/>
            <person name="Wilson R.K."/>
        </authorList>
    </citation>
    <scope>NUCLEOTIDE SEQUENCE [LARGE SCALE GENOMIC DNA]</scope>
    <source>
        <strain evidence="2">DSM 10507 / JCM 14656 / S5a33</strain>
    </source>
</reference>
<gene>
    <name evidence="1" type="ORF">RUMHYD_00215</name>
</gene>
<name>C0CHA2_BLAHS</name>
<dbReference type="EMBL" id="ACBZ01000005">
    <property type="protein sequence ID" value="EEG50852.1"/>
    <property type="molecule type" value="Genomic_DNA"/>
</dbReference>
<keyword evidence="2" id="KW-1185">Reference proteome</keyword>
<sequence>DAYGMKTYMAKQATMDSLVDLVIQMKEGKKDGDDETSPAIEGK</sequence>
<evidence type="ECO:0000313" key="1">
    <source>
        <dbReference type="EMBL" id="EEG50852.1"/>
    </source>
</evidence>
<accession>C0CHA2</accession>
<organism evidence="1 2">
    <name type="scientific">Blautia hydrogenotrophica (strain DSM 10507 / JCM 14656 / S5a33)</name>
    <name type="common">Ruminococcus hydrogenotrophicus</name>
    <dbReference type="NCBI Taxonomy" id="476272"/>
    <lineage>
        <taxon>Bacteria</taxon>
        <taxon>Bacillati</taxon>
        <taxon>Bacillota</taxon>
        <taxon>Clostridia</taxon>
        <taxon>Lachnospirales</taxon>
        <taxon>Lachnospiraceae</taxon>
        <taxon>Blautia</taxon>
    </lineage>
</organism>
<dbReference type="AlphaFoldDB" id="C0CHA2"/>
<dbReference type="HOGENOM" id="CLU_3225978_0_0_9"/>
<proteinExistence type="predicted"/>
<comment type="caution">
    <text evidence="1">The sequence shown here is derived from an EMBL/GenBank/DDBJ whole genome shotgun (WGS) entry which is preliminary data.</text>
</comment>
<reference evidence="1 2" key="2">
    <citation type="submission" date="2009-02" db="EMBL/GenBank/DDBJ databases">
        <title>Draft genome sequence of Blautia hydrogenotrophica DSM 10507 (Ruminococcus hydrogenotrophicus DSM 10507).</title>
        <authorList>
            <person name="Sudarsanam P."/>
            <person name="Ley R."/>
            <person name="Guruge J."/>
            <person name="Turnbaugh P.J."/>
            <person name="Mahowald M."/>
            <person name="Liep D."/>
            <person name="Gordon J."/>
        </authorList>
    </citation>
    <scope>NUCLEOTIDE SEQUENCE [LARGE SCALE GENOMIC DNA]</scope>
    <source>
        <strain evidence="2">DSM 10507 / JCM 14656 / S5a33</strain>
    </source>
</reference>
<dbReference type="Proteomes" id="UP000003100">
    <property type="component" value="Unassembled WGS sequence"/>
</dbReference>
<protein>
    <submittedName>
        <fullName evidence="1">Uncharacterized protein</fullName>
    </submittedName>
</protein>
<evidence type="ECO:0000313" key="2">
    <source>
        <dbReference type="Proteomes" id="UP000003100"/>
    </source>
</evidence>